<dbReference type="PANTHER" id="PTHR45703">
    <property type="entry name" value="DYNEIN HEAVY CHAIN"/>
    <property type="match status" value="1"/>
</dbReference>
<dbReference type="GO" id="GO:0007018">
    <property type="term" value="P:microtubule-based movement"/>
    <property type="evidence" value="ECO:0007669"/>
    <property type="project" value="InterPro"/>
</dbReference>
<gene>
    <name evidence="2" type="ORF">BYL167_LOCUS32772</name>
    <name evidence="3" type="ORF">GIL414_LOCUS42410</name>
</gene>
<reference evidence="3" key="1">
    <citation type="submission" date="2021-02" db="EMBL/GenBank/DDBJ databases">
        <authorList>
            <person name="Nowell W R."/>
        </authorList>
    </citation>
    <scope>NUCLEOTIDE SEQUENCE</scope>
</reference>
<dbReference type="InterPro" id="IPR026983">
    <property type="entry name" value="DHC"/>
</dbReference>
<dbReference type="InterPro" id="IPR042222">
    <property type="entry name" value="Dynein_2_N"/>
</dbReference>
<evidence type="ECO:0000313" key="3">
    <source>
        <dbReference type="EMBL" id="CAF4684452.1"/>
    </source>
</evidence>
<protein>
    <recommendedName>
        <fullName evidence="1">Dynein heavy chain linker domain-containing protein</fullName>
    </recommendedName>
</protein>
<evidence type="ECO:0000259" key="1">
    <source>
        <dbReference type="Pfam" id="PF08393"/>
    </source>
</evidence>
<dbReference type="AlphaFoldDB" id="A0A8S3A0D1"/>
<feature type="non-terminal residue" evidence="3">
    <location>
        <position position="1"/>
    </location>
</feature>
<name>A0A8S3A0D1_9BILA</name>
<accession>A0A8S3A0D1</accession>
<dbReference type="GO" id="GO:0030286">
    <property type="term" value="C:dynein complex"/>
    <property type="evidence" value="ECO:0007669"/>
    <property type="project" value="InterPro"/>
</dbReference>
<dbReference type="Gene3D" id="1.20.140.100">
    <property type="entry name" value="Dynein heavy chain, N-terminal domain 2"/>
    <property type="match status" value="1"/>
</dbReference>
<organism evidence="3 4">
    <name type="scientific">Rotaria magnacalcarata</name>
    <dbReference type="NCBI Taxonomy" id="392030"/>
    <lineage>
        <taxon>Eukaryota</taxon>
        <taxon>Metazoa</taxon>
        <taxon>Spiralia</taxon>
        <taxon>Gnathifera</taxon>
        <taxon>Rotifera</taxon>
        <taxon>Eurotatoria</taxon>
        <taxon>Bdelloidea</taxon>
        <taxon>Philodinida</taxon>
        <taxon>Philodinidae</taxon>
        <taxon>Rotaria</taxon>
    </lineage>
</organism>
<dbReference type="Proteomes" id="UP000681967">
    <property type="component" value="Unassembled WGS sequence"/>
</dbReference>
<dbReference type="GO" id="GO:0051959">
    <property type="term" value="F:dynein light intermediate chain binding"/>
    <property type="evidence" value="ECO:0007669"/>
    <property type="project" value="InterPro"/>
</dbReference>
<evidence type="ECO:0000313" key="2">
    <source>
        <dbReference type="EMBL" id="CAF4428205.1"/>
    </source>
</evidence>
<sequence length="63" mass="7492">VDDIQLLLDDHIVKTQTMKGSPYIGPFQKDILEWERVMTTLQDILDVWLTVQKNWLYLEPIFS</sequence>
<dbReference type="EMBL" id="CAJOBH010061679">
    <property type="protein sequence ID" value="CAF4428205.1"/>
    <property type="molecule type" value="Genomic_DNA"/>
</dbReference>
<dbReference type="PANTHER" id="PTHR45703:SF1">
    <property type="entry name" value="DYNEINS HEAVY CHAIN"/>
    <property type="match status" value="1"/>
</dbReference>
<evidence type="ECO:0000313" key="4">
    <source>
        <dbReference type="Proteomes" id="UP000681720"/>
    </source>
</evidence>
<dbReference type="InterPro" id="IPR013602">
    <property type="entry name" value="Dynein_heavy_linker"/>
</dbReference>
<dbReference type="EMBL" id="CAJOBJ010122801">
    <property type="protein sequence ID" value="CAF4684452.1"/>
    <property type="molecule type" value="Genomic_DNA"/>
</dbReference>
<proteinExistence type="predicted"/>
<dbReference type="Proteomes" id="UP000681720">
    <property type="component" value="Unassembled WGS sequence"/>
</dbReference>
<dbReference type="Pfam" id="PF08393">
    <property type="entry name" value="DHC_N2"/>
    <property type="match status" value="1"/>
</dbReference>
<feature type="domain" description="Dynein heavy chain linker" evidence="1">
    <location>
        <begin position="1"/>
        <end position="63"/>
    </location>
</feature>
<comment type="caution">
    <text evidence="3">The sequence shown here is derived from an EMBL/GenBank/DDBJ whole genome shotgun (WGS) entry which is preliminary data.</text>
</comment>
<dbReference type="GO" id="GO:0045505">
    <property type="term" value="F:dynein intermediate chain binding"/>
    <property type="evidence" value="ECO:0007669"/>
    <property type="project" value="InterPro"/>
</dbReference>
<feature type="non-terminal residue" evidence="3">
    <location>
        <position position="63"/>
    </location>
</feature>